<evidence type="ECO:0000313" key="2">
    <source>
        <dbReference type="Proteomes" id="UP001562425"/>
    </source>
</evidence>
<dbReference type="PANTHER" id="PTHR42780:SF1">
    <property type="entry name" value="ISOLEUCINE--TRNA LIGASE, CYTOPLASMIC"/>
    <property type="match status" value="1"/>
</dbReference>
<accession>A0ABD1CNY3</accession>
<proteinExistence type="predicted"/>
<dbReference type="EMBL" id="JBEHCU010010537">
    <property type="protein sequence ID" value="KAL1378058.1"/>
    <property type="molecule type" value="Genomic_DNA"/>
</dbReference>
<evidence type="ECO:0000313" key="1">
    <source>
        <dbReference type="EMBL" id="KAL1378058.1"/>
    </source>
</evidence>
<dbReference type="InterPro" id="IPR009080">
    <property type="entry name" value="tRNAsynth_Ia_anticodon-bd"/>
</dbReference>
<dbReference type="PANTHER" id="PTHR42780">
    <property type="entry name" value="SOLEUCYL-TRNA SYNTHETASE"/>
    <property type="match status" value="1"/>
</dbReference>
<dbReference type="SUPFAM" id="SSF47323">
    <property type="entry name" value="Anticodon-binding domain of a subclass of class I aminoacyl-tRNA synthetases"/>
    <property type="match status" value="1"/>
</dbReference>
<dbReference type="InterPro" id="IPR023586">
    <property type="entry name" value="Ile-tRNA-ligase_type2"/>
</dbReference>
<keyword evidence="2" id="KW-1185">Reference proteome</keyword>
<organism evidence="1 2">
    <name type="scientific">Culex pipiens pipiens</name>
    <name type="common">Northern house mosquito</name>
    <dbReference type="NCBI Taxonomy" id="38569"/>
    <lineage>
        <taxon>Eukaryota</taxon>
        <taxon>Metazoa</taxon>
        <taxon>Ecdysozoa</taxon>
        <taxon>Arthropoda</taxon>
        <taxon>Hexapoda</taxon>
        <taxon>Insecta</taxon>
        <taxon>Pterygota</taxon>
        <taxon>Neoptera</taxon>
        <taxon>Endopterygota</taxon>
        <taxon>Diptera</taxon>
        <taxon>Nematocera</taxon>
        <taxon>Culicoidea</taxon>
        <taxon>Culicidae</taxon>
        <taxon>Culicinae</taxon>
        <taxon>Culicini</taxon>
        <taxon>Culex</taxon>
        <taxon>Culex</taxon>
    </lineage>
</organism>
<sequence length="400" mass="46130">MCSDEDAHDLGRHVIYHATHRDGGGAQVRGGRAAAVPHQFTGCARGEFANIDRFEMEDKIVYRYDAGRHASKRSTNVMNVWITSFKESLLILSVHGRAEVDQVHRSADRLVCVGFGVVDYSHELDTLYDVLIAITQMMAPFTPYLTEIVHIKYPLTEVIVINQSKEYLDDIKCVVNFILDELNIRNISLSPDKKKYGVNCVPNRTTKSSLKLGFFTVLDHRIELNELRSIYQFDEQQGGGQNYEAHSYNDVLFQLDLPPNDELMKEGVAREIINRTQKLILAFCGESTLREIAFDMVRMVVEMNLMVVMIGHDSLECHLAPIPLRPMKKKTSRSRFCRISHRRHNIRLLIWKASRRRFQKGINGKRFRAWIRNSPDIHFLKLDDEFSNDCKELSFLIDQT</sequence>
<gene>
    <name evidence="1" type="ORF">pipiens_015846</name>
</gene>
<dbReference type="Proteomes" id="UP001562425">
    <property type="component" value="Unassembled WGS sequence"/>
</dbReference>
<name>A0ABD1CNY3_CULPP</name>
<comment type="caution">
    <text evidence="1">The sequence shown here is derived from an EMBL/GenBank/DDBJ whole genome shotgun (WGS) entry which is preliminary data.</text>
</comment>
<dbReference type="AlphaFoldDB" id="A0ABD1CNY3"/>
<protein>
    <submittedName>
        <fullName evidence="1">Uncharacterized protein</fullName>
    </submittedName>
</protein>
<reference evidence="1 2" key="1">
    <citation type="submission" date="2024-05" db="EMBL/GenBank/DDBJ databases">
        <title>Culex pipiens pipiens assembly and annotation.</title>
        <authorList>
            <person name="Alout H."/>
            <person name="Durand T."/>
        </authorList>
    </citation>
    <scope>NUCLEOTIDE SEQUENCE [LARGE SCALE GENOMIC DNA]</scope>
    <source>
        <strain evidence="1">HA-2024</strain>
        <tissue evidence="1">Whole body</tissue>
    </source>
</reference>